<dbReference type="Gene3D" id="3.10.20.800">
    <property type="match status" value="1"/>
</dbReference>
<dbReference type="Pfam" id="PF04294">
    <property type="entry name" value="VanW"/>
    <property type="match status" value="1"/>
</dbReference>
<dbReference type="PANTHER" id="PTHR35788">
    <property type="entry name" value="EXPORTED PROTEIN-RELATED"/>
    <property type="match status" value="1"/>
</dbReference>
<name>A0A2M8KDJ2_9BACT</name>
<protein>
    <recommendedName>
        <fullName evidence="1">YoaR-like putative peptidoglycan binding domain-containing protein</fullName>
    </recommendedName>
</protein>
<gene>
    <name evidence="2" type="ORF">COU81_03115</name>
</gene>
<dbReference type="PANTHER" id="PTHR35788:SF1">
    <property type="entry name" value="EXPORTED PROTEIN"/>
    <property type="match status" value="1"/>
</dbReference>
<accession>A0A2M8KDJ2</accession>
<dbReference type="Proteomes" id="UP000231450">
    <property type="component" value="Unassembled WGS sequence"/>
</dbReference>
<dbReference type="Pfam" id="PF12229">
    <property type="entry name" value="PG_binding_4"/>
    <property type="match status" value="1"/>
</dbReference>
<dbReference type="InterPro" id="IPR038054">
    <property type="entry name" value="LD_TPept-like_central_sf"/>
</dbReference>
<reference evidence="3" key="1">
    <citation type="submission" date="2017-09" db="EMBL/GenBank/DDBJ databases">
        <title>Depth-based differentiation of microbial function through sediment-hosted aquifers and enrichment of novel symbionts in the deep terrestrial subsurface.</title>
        <authorList>
            <person name="Probst A.J."/>
            <person name="Ladd B."/>
            <person name="Jarett J.K."/>
            <person name="Geller-Mcgrath D.E."/>
            <person name="Sieber C.M.K."/>
            <person name="Emerson J.B."/>
            <person name="Anantharaman K."/>
            <person name="Thomas B.C."/>
            <person name="Malmstrom R."/>
            <person name="Stieglmeier M."/>
            <person name="Klingl A."/>
            <person name="Woyke T."/>
            <person name="Ryan C.M."/>
            <person name="Banfield J.F."/>
        </authorList>
    </citation>
    <scope>NUCLEOTIDE SEQUENCE [LARGE SCALE GENOMIC DNA]</scope>
</reference>
<dbReference type="InterPro" id="IPR007391">
    <property type="entry name" value="Vancomycin_resist_VanW"/>
</dbReference>
<evidence type="ECO:0000313" key="3">
    <source>
        <dbReference type="Proteomes" id="UP000231450"/>
    </source>
</evidence>
<evidence type="ECO:0000313" key="2">
    <source>
        <dbReference type="EMBL" id="PJE57989.1"/>
    </source>
</evidence>
<evidence type="ECO:0000259" key="1">
    <source>
        <dbReference type="Pfam" id="PF12229"/>
    </source>
</evidence>
<comment type="caution">
    <text evidence="2">The sequence shown here is derived from an EMBL/GenBank/DDBJ whole genome shotgun (WGS) entry which is preliminary data.</text>
</comment>
<dbReference type="AlphaFoldDB" id="A0A2M8KDJ2"/>
<sequence>MNIEQANNLLLESASRLNNDTLNFSLISSVPKISASEITDALNQARTILKSLPITINTNSEKSWKISKEEIVDWIKFEPKEMASGAILNLTIDENAVKEYLEQKSLLVNQQPLNASLKIIGGEIATSTPAQKGVALDVDSSVKIIARDLLEGRNQLSLIINKTAPIINDENFISLGLTSLLGQGETTFDGSTAPRNENIKLAAAKFNGVLLAPGEEFIFGDLLGDVGPEQGYRSATVIKDGKKVQEYGGGICQVSTTAFRGAVKAGLKITERRNHSIAIPVYAPQGFDATVYPPNPDFRFINDTSNNVLIQTKIKGYKLIFEFYGTKEWDEVKLIGPTEYDKKEDGSMKAILSREIIKDGAVVKKDTWRSTYKPTKEAPVNPLQ</sequence>
<dbReference type="InterPro" id="IPR052913">
    <property type="entry name" value="Glycopeptide_resist_protein"/>
</dbReference>
<dbReference type="InterPro" id="IPR022029">
    <property type="entry name" value="YoaR-like_PG-bd"/>
</dbReference>
<dbReference type="EMBL" id="PFDW01000065">
    <property type="protein sequence ID" value="PJE57989.1"/>
    <property type="molecule type" value="Genomic_DNA"/>
</dbReference>
<organism evidence="2 3">
    <name type="scientific">Candidatus Portnoybacteria bacterium CG10_big_fil_rev_8_21_14_0_10_36_7</name>
    <dbReference type="NCBI Taxonomy" id="1974812"/>
    <lineage>
        <taxon>Bacteria</taxon>
        <taxon>Candidatus Portnoyibacteriota</taxon>
    </lineage>
</organism>
<proteinExistence type="predicted"/>
<feature type="domain" description="YoaR-like putative peptidoglycan binding" evidence="1">
    <location>
        <begin position="80"/>
        <end position="153"/>
    </location>
</feature>